<dbReference type="GO" id="GO:0005886">
    <property type="term" value="C:plasma membrane"/>
    <property type="evidence" value="ECO:0007669"/>
    <property type="project" value="TreeGrafter"/>
</dbReference>
<evidence type="ECO:0000256" key="9">
    <source>
        <dbReference type="SAM" id="MobiDB-lite"/>
    </source>
</evidence>
<dbReference type="InterPro" id="IPR003280">
    <property type="entry name" value="2pore_dom_K_chnl"/>
</dbReference>
<feature type="domain" description="Potassium channel" evidence="11">
    <location>
        <begin position="211"/>
        <end position="282"/>
    </location>
</feature>
<dbReference type="FunFam" id="1.10.287.70:FF:000170">
    <property type="entry name" value="Outward-rectifier potassium channel TOK1"/>
    <property type="match status" value="1"/>
</dbReference>
<feature type="transmembrane region" description="Helical" evidence="10">
    <location>
        <begin position="393"/>
        <end position="413"/>
    </location>
</feature>
<evidence type="ECO:0000256" key="5">
    <source>
        <dbReference type="ARBA" id="ARBA00023065"/>
    </source>
</evidence>
<feature type="transmembrane region" description="Helical" evidence="10">
    <location>
        <begin position="261"/>
        <end position="283"/>
    </location>
</feature>
<evidence type="ECO:0000313" key="13">
    <source>
        <dbReference type="Proteomes" id="UP001275084"/>
    </source>
</evidence>
<accession>A0AAJ0MC87</accession>
<feature type="transmembrane region" description="Helical" evidence="10">
    <location>
        <begin position="90"/>
        <end position="110"/>
    </location>
</feature>
<keyword evidence="2 8" id="KW-0813">Transport</keyword>
<feature type="region of interest" description="Disordered" evidence="9">
    <location>
        <begin position="555"/>
        <end position="582"/>
    </location>
</feature>
<protein>
    <recommendedName>
        <fullName evidence="11">Potassium channel domain-containing protein</fullName>
    </recommendedName>
</protein>
<name>A0AAJ0MC87_9PEZI</name>
<dbReference type="GO" id="GO:0022841">
    <property type="term" value="F:potassium ion leak channel activity"/>
    <property type="evidence" value="ECO:0007669"/>
    <property type="project" value="TreeGrafter"/>
</dbReference>
<dbReference type="PRINTS" id="PR01333">
    <property type="entry name" value="2POREKCHANEL"/>
</dbReference>
<feature type="transmembrane region" description="Helical" evidence="10">
    <location>
        <begin position="130"/>
        <end position="149"/>
    </location>
</feature>
<evidence type="ECO:0000256" key="7">
    <source>
        <dbReference type="ARBA" id="ARBA00023303"/>
    </source>
</evidence>
<dbReference type="PANTHER" id="PTHR11003">
    <property type="entry name" value="POTASSIUM CHANNEL, SUBFAMILY K"/>
    <property type="match status" value="1"/>
</dbReference>
<comment type="similarity">
    <text evidence="8">Belongs to the two pore domain potassium channel (TC 1.A.1.8) family.</text>
</comment>
<keyword evidence="5 8" id="KW-0406">Ion transport</keyword>
<feature type="region of interest" description="Disordered" evidence="9">
    <location>
        <begin position="1"/>
        <end position="34"/>
    </location>
</feature>
<organism evidence="12 13">
    <name type="scientific">Lasiosphaeria hispida</name>
    <dbReference type="NCBI Taxonomy" id="260671"/>
    <lineage>
        <taxon>Eukaryota</taxon>
        <taxon>Fungi</taxon>
        <taxon>Dikarya</taxon>
        <taxon>Ascomycota</taxon>
        <taxon>Pezizomycotina</taxon>
        <taxon>Sordariomycetes</taxon>
        <taxon>Sordariomycetidae</taxon>
        <taxon>Sordariales</taxon>
        <taxon>Lasiosphaeriaceae</taxon>
        <taxon>Lasiosphaeria</taxon>
    </lineage>
</organism>
<feature type="transmembrane region" description="Helical" evidence="10">
    <location>
        <begin position="234"/>
        <end position="255"/>
    </location>
</feature>
<dbReference type="Proteomes" id="UP001275084">
    <property type="component" value="Unassembled WGS sequence"/>
</dbReference>
<feature type="transmembrane region" description="Helical" evidence="10">
    <location>
        <begin position="204"/>
        <end position="222"/>
    </location>
</feature>
<dbReference type="Gene3D" id="1.10.287.70">
    <property type="match status" value="2"/>
</dbReference>
<feature type="transmembrane region" description="Helical" evidence="10">
    <location>
        <begin position="363"/>
        <end position="387"/>
    </location>
</feature>
<dbReference type="Pfam" id="PF07885">
    <property type="entry name" value="Ion_trans_2"/>
    <property type="match status" value="2"/>
</dbReference>
<feature type="compositionally biased region" description="Basic and acidic residues" evidence="9">
    <location>
        <begin position="1"/>
        <end position="11"/>
    </location>
</feature>
<feature type="region of interest" description="Disordered" evidence="9">
    <location>
        <begin position="655"/>
        <end position="698"/>
    </location>
</feature>
<keyword evidence="4 10" id="KW-1133">Transmembrane helix</keyword>
<evidence type="ECO:0000313" key="12">
    <source>
        <dbReference type="EMBL" id="KAK3349372.1"/>
    </source>
</evidence>
<feature type="transmembrane region" description="Helical" evidence="10">
    <location>
        <begin position="161"/>
        <end position="184"/>
    </location>
</feature>
<evidence type="ECO:0000256" key="2">
    <source>
        <dbReference type="ARBA" id="ARBA00022448"/>
    </source>
</evidence>
<keyword evidence="13" id="KW-1185">Reference proteome</keyword>
<evidence type="ECO:0000256" key="6">
    <source>
        <dbReference type="ARBA" id="ARBA00023136"/>
    </source>
</evidence>
<gene>
    <name evidence="12" type="ORF">B0T25DRAFT_457229</name>
</gene>
<feature type="compositionally biased region" description="Basic residues" evidence="9">
    <location>
        <begin position="655"/>
        <end position="666"/>
    </location>
</feature>
<dbReference type="GO" id="GO:0015271">
    <property type="term" value="F:outward rectifier potassium channel activity"/>
    <property type="evidence" value="ECO:0007669"/>
    <property type="project" value="TreeGrafter"/>
</dbReference>
<dbReference type="InterPro" id="IPR013099">
    <property type="entry name" value="K_chnl_dom"/>
</dbReference>
<feature type="region of interest" description="Disordered" evidence="9">
    <location>
        <begin position="720"/>
        <end position="741"/>
    </location>
</feature>
<feature type="region of interest" description="Disordered" evidence="9">
    <location>
        <begin position="494"/>
        <end position="524"/>
    </location>
</feature>
<dbReference type="AlphaFoldDB" id="A0AAJ0MC87"/>
<feature type="compositionally biased region" description="Acidic residues" evidence="9">
    <location>
        <begin position="509"/>
        <end position="519"/>
    </location>
</feature>
<keyword evidence="7 8" id="KW-0407">Ion channel</keyword>
<proteinExistence type="inferred from homology"/>
<dbReference type="GO" id="GO:0030322">
    <property type="term" value="P:stabilization of membrane potential"/>
    <property type="evidence" value="ECO:0007669"/>
    <property type="project" value="TreeGrafter"/>
</dbReference>
<feature type="compositionally biased region" description="Polar residues" evidence="9">
    <location>
        <begin position="688"/>
        <end position="698"/>
    </location>
</feature>
<reference evidence="12" key="1">
    <citation type="journal article" date="2023" name="Mol. Phylogenet. Evol.">
        <title>Genome-scale phylogeny and comparative genomics of the fungal order Sordariales.</title>
        <authorList>
            <person name="Hensen N."/>
            <person name="Bonometti L."/>
            <person name="Westerberg I."/>
            <person name="Brannstrom I.O."/>
            <person name="Guillou S."/>
            <person name="Cros-Aarteil S."/>
            <person name="Calhoun S."/>
            <person name="Haridas S."/>
            <person name="Kuo A."/>
            <person name="Mondo S."/>
            <person name="Pangilinan J."/>
            <person name="Riley R."/>
            <person name="LaButti K."/>
            <person name="Andreopoulos B."/>
            <person name="Lipzen A."/>
            <person name="Chen C."/>
            <person name="Yan M."/>
            <person name="Daum C."/>
            <person name="Ng V."/>
            <person name="Clum A."/>
            <person name="Steindorff A."/>
            <person name="Ohm R.A."/>
            <person name="Martin F."/>
            <person name="Silar P."/>
            <person name="Natvig D.O."/>
            <person name="Lalanne C."/>
            <person name="Gautier V."/>
            <person name="Ament-Velasquez S.L."/>
            <person name="Kruys A."/>
            <person name="Hutchinson M.I."/>
            <person name="Powell A.J."/>
            <person name="Barry K."/>
            <person name="Miller A.N."/>
            <person name="Grigoriev I.V."/>
            <person name="Debuchy R."/>
            <person name="Gladieux P."/>
            <person name="Hiltunen Thoren M."/>
            <person name="Johannesson H."/>
        </authorList>
    </citation>
    <scope>NUCLEOTIDE SEQUENCE</scope>
    <source>
        <strain evidence="12">CBS 955.72</strain>
    </source>
</reference>
<feature type="transmembrane region" description="Helical" evidence="10">
    <location>
        <begin position="39"/>
        <end position="66"/>
    </location>
</feature>
<sequence>MNDAGGDRVEGHAQAAELGGKKLPENNEPEHPHLDPSRWWFASSAFPMIAGTLGPVASAFSICALVKPWRQYYPPGTDVDMAEFIVDPPWLTAINAVQLAIAIAANLALLLNMTRRLRFSIAQPVTIVGWYVSALTLIALTATASGPLVMQPADEYIWSQAFYYGIYSAVLYFVVASLMVVTFMGAQRSHYPKDFILTPSQRTLMLQTISFLMYLLVGALVFSRMEGWNYLDAVYWAAVTLFTVGFGDFTATSTLGRALLLPYSLIGIISLGLVIGSIRSLVLERGRHRLDARMVEKKRRQMLRHMTMKGNDEILVPVRNGGPPGVPSLPPSNSSGLTEFERRGEEFKLMRKIQEDAARRRRWLAMAVSSSTWLVLWMVGARIFLSFERPYQSWTYFDAFYFAFVSLTTIGYGDVTPVSNGGKSFWVFWALLALPTMTVLISNAGDTIVKWVRDATDQIATVTILPGERGFRKDLKQFLRMLSCGTLFEEEIEESPPGFLGNAQRINDSTEEEEEEDIEGTLKQDENELAAEVEENMASEFTKDQPKRAITFSDHASVASGSSHGKSRNSLRPNSPSSSSQLLKMTRAVSIPRQIMPDIPSNAADYHVTLIEEVGRVTQHLKCHPPRKYTFNEWAWYLRLIGEDEGDADRHMRALPHSHQRRHKHREGAGEGFEGKGRDEGEERDSMPQWSWVGSRSPLMNSQEEAEWILEKLTQKLTGELRGVRKAEQRRKSIFGKKDHG</sequence>
<evidence type="ECO:0000256" key="10">
    <source>
        <dbReference type="SAM" id="Phobius"/>
    </source>
</evidence>
<feature type="compositionally biased region" description="Basic and acidic residues" evidence="9">
    <location>
        <begin position="667"/>
        <end position="686"/>
    </location>
</feature>
<evidence type="ECO:0000256" key="8">
    <source>
        <dbReference type="RuleBase" id="RU003857"/>
    </source>
</evidence>
<keyword evidence="6 10" id="KW-0472">Membrane</keyword>
<keyword evidence="3 8" id="KW-0812">Transmembrane</keyword>
<evidence type="ECO:0000256" key="3">
    <source>
        <dbReference type="ARBA" id="ARBA00022692"/>
    </source>
</evidence>
<feature type="compositionally biased region" description="Basic and acidic residues" evidence="9">
    <location>
        <begin position="722"/>
        <end position="741"/>
    </location>
</feature>
<dbReference type="PANTHER" id="PTHR11003:SF301">
    <property type="entry name" value="POTASSIUM CHANNEL PROTEIN"/>
    <property type="match status" value="1"/>
</dbReference>
<comment type="subcellular location">
    <subcellularLocation>
        <location evidence="1">Membrane</location>
        <topology evidence="1">Multi-pass membrane protein</topology>
    </subcellularLocation>
</comment>
<feature type="domain" description="Potassium channel" evidence="11">
    <location>
        <begin position="373"/>
        <end position="449"/>
    </location>
</feature>
<reference evidence="12" key="2">
    <citation type="submission" date="2023-06" db="EMBL/GenBank/DDBJ databases">
        <authorList>
            <consortium name="Lawrence Berkeley National Laboratory"/>
            <person name="Haridas S."/>
            <person name="Hensen N."/>
            <person name="Bonometti L."/>
            <person name="Westerberg I."/>
            <person name="Brannstrom I.O."/>
            <person name="Guillou S."/>
            <person name="Cros-Aarteil S."/>
            <person name="Calhoun S."/>
            <person name="Kuo A."/>
            <person name="Mondo S."/>
            <person name="Pangilinan J."/>
            <person name="Riley R."/>
            <person name="Labutti K."/>
            <person name="Andreopoulos B."/>
            <person name="Lipzen A."/>
            <person name="Chen C."/>
            <person name="Yanf M."/>
            <person name="Daum C."/>
            <person name="Ng V."/>
            <person name="Clum A."/>
            <person name="Steindorff A."/>
            <person name="Ohm R."/>
            <person name="Martin F."/>
            <person name="Silar P."/>
            <person name="Natvig D."/>
            <person name="Lalanne C."/>
            <person name="Gautier V."/>
            <person name="Ament-Velasquez S.L."/>
            <person name="Kruys A."/>
            <person name="Hutchinson M.I."/>
            <person name="Powell A.J."/>
            <person name="Barry K."/>
            <person name="Miller A.N."/>
            <person name="Grigoriev I.V."/>
            <person name="Debuchy R."/>
            <person name="Gladieux P."/>
            <person name="Thoren M.H."/>
            <person name="Johannesson H."/>
        </authorList>
    </citation>
    <scope>NUCLEOTIDE SEQUENCE</scope>
    <source>
        <strain evidence="12">CBS 955.72</strain>
    </source>
</reference>
<dbReference type="FunFam" id="1.10.287.70:FF:000182">
    <property type="entry name" value="Outward-rectifier potassium channel TOK1"/>
    <property type="match status" value="1"/>
</dbReference>
<evidence type="ECO:0000256" key="1">
    <source>
        <dbReference type="ARBA" id="ARBA00004141"/>
    </source>
</evidence>
<dbReference type="EMBL" id="JAUIQD010000005">
    <property type="protein sequence ID" value="KAK3349372.1"/>
    <property type="molecule type" value="Genomic_DNA"/>
</dbReference>
<comment type="caution">
    <text evidence="12">The sequence shown here is derived from an EMBL/GenBank/DDBJ whole genome shotgun (WGS) entry which is preliminary data.</text>
</comment>
<evidence type="ECO:0000259" key="11">
    <source>
        <dbReference type="Pfam" id="PF07885"/>
    </source>
</evidence>
<feature type="compositionally biased region" description="Basic and acidic residues" evidence="9">
    <location>
        <begin position="19"/>
        <end position="34"/>
    </location>
</feature>
<feature type="transmembrane region" description="Helical" evidence="10">
    <location>
        <begin position="425"/>
        <end position="445"/>
    </location>
</feature>
<evidence type="ECO:0000256" key="4">
    <source>
        <dbReference type="ARBA" id="ARBA00022989"/>
    </source>
</evidence>
<dbReference type="SUPFAM" id="SSF81324">
    <property type="entry name" value="Voltage-gated potassium channels"/>
    <property type="match status" value="2"/>
</dbReference>
<feature type="compositionally biased region" description="Low complexity" evidence="9">
    <location>
        <begin position="568"/>
        <end position="580"/>
    </location>
</feature>